<feature type="compositionally biased region" description="Basic and acidic residues" evidence="10">
    <location>
        <begin position="561"/>
        <end position="587"/>
    </location>
</feature>
<evidence type="ECO:0000313" key="13">
    <source>
        <dbReference type="Proteomes" id="UP000222542"/>
    </source>
</evidence>
<evidence type="ECO:0000256" key="2">
    <source>
        <dbReference type="ARBA" id="ARBA00022723"/>
    </source>
</evidence>
<reference evidence="12 13" key="1">
    <citation type="journal article" date="2014" name="Nat. Genet.">
        <title>Genome sequence of the hot pepper provides insights into the evolution of pungency in Capsicum species.</title>
        <authorList>
            <person name="Kim S."/>
            <person name="Park M."/>
            <person name="Yeom S.I."/>
            <person name="Kim Y.M."/>
            <person name="Lee J.M."/>
            <person name="Lee H.A."/>
            <person name="Seo E."/>
            <person name="Choi J."/>
            <person name="Cheong K."/>
            <person name="Kim K.T."/>
            <person name="Jung K."/>
            <person name="Lee G.W."/>
            <person name="Oh S.K."/>
            <person name="Bae C."/>
            <person name="Kim S.B."/>
            <person name="Lee H.Y."/>
            <person name="Kim S.Y."/>
            <person name="Kim M.S."/>
            <person name="Kang B.C."/>
            <person name="Jo Y.D."/>
            <person name="Yang H.B."/>
            <person name="Jeong H.J."/>
            <person name="Kang W.H."/>
            <person name="Kwon J.K."/>
            <person name="Shin C."/>
            <person name="Lim J.Y."/>
            <person name="Park J.H."/>
            <person name="Huh J.H."/>
            <person name="Kim J.S."/>
            <person name="Kim B.D."/>
            <person name="Cohen O."/>
            <person name="Paran I."/>
            <person name="Suh M.C."/>
            <person name="Lee S.B."/>
            <person name="Kim Y.K."/>
            <person name="Shin Y."/>
            <person name="Noh S.J."/>
            <person name="Park J."/>
            <person name="Seo Y.S."/>
            <person name="Kwon S.Y."/>
            <person name="Kim H.A."/>
            <person name="Park J.M."/>
            <person name="Kim H.J."/>
            <person name="Choi S.B."/>
            <person name="Bosland P.W."/>
            <person name="Reeves G."/>
            <person name="Jo S.H."/>
            <person name="Lee B.W."/>
            <person name="Cho H.T."/>
            <person name="Choi H.S."/>
            <person name="Lee M.S."/>
            <person name="Yu Y."/>
            <person name="Do Choi Y."/>
            <person name="Park B.S."/>
            <person name="van Deynze A."/>
            <person name="Ashrafi H."/>
            <person name="Hill T."/>
            <person name="Kim W.T."/>
            <person name="Pai H.S."/>
            <person name="Ahn H.K."/>
            <person name="Yeam I."/>
            <person name="Giovannoni J.J."/>
            <person name="Rose J.K."/>
            <person name="Sorensen I."/>
            <person name="Lee S.J."/>
            <person name="Kim R.W."/>
            <person name="Choi I.Y."/>
            <person name="Choi B.S."/>
            <person name="Lim J.S."/>
            <person name="Lee Y.H."/>
            <person name="Choi D."/>
        </authorList>
    </citation>
    <scope>NUCLEOTIDE SEQUENCE [LARGE SCALE GENOMIC DNA]</scope>
    <source>
        <strain evidence="13">cv. CM334</strain>
    </source>
</reference>
<feature type="region of interest" description="Disordered" evidence="10">
    <location>
        <begin position="511"/>
        <end position="625"/>
    </location>
</feature>
<comment type="similarity">
    <text evidence="9">Belongs to the WRKY group I family.</text>
</comment>
<keyword evidence="7" id="KW-0804">Transcription</keyword>
<dbReference type="SMART" id="SM00774">
    <property type="entry name" value="WRKY"/>
    <property type="match status" value="2"/>
</dbReference>
<protein>
    <recommendedName>
        <fullName evidence="11">WRKY domain-containing protein</fullName>
    </recommendedName>
</protein>
<dbReference type="AlphaFoldDB" id="A0A2G2YUD1"/>
<accession>A0A2G2YUD1</accession>
<dbReference type="PANTHER" id="PTHR31221">
    <property type="entry name" value="WRKY TRANSCRIPTION FACTOR PROTEIN 1-RELATED"/>
    <property type="match status" value="1"/>
</dbReference>
<evidence type="ECO:0000256" key="8">
    <source>
        <dbReference type="ARBA" id="ARBA00023242"/>
    </source>
</evidence>
<dbReference type="EMBL" id="AYRZ02000009">
    <property type="protein sequence ID" value="PHT73241.1"/>
    <property type="molecule type" value="Genomic_DNA"/>
</dbReference>
<dbReference type="GO" id="GO:0006355">
    <property type="term" value="P:regulation of DNA-templated transcription"/>
    <property type="evidence" value="ECO:0000318"/>
    <property type="project" value="GO_Central"/>
</dbReference>
<dbReference type="SUPFAM" id="SSF118290">
    <property type="entry name" value="WRKY DNA-binding domain"/>
    <property type="match status" value="2"/>
</dbReference>
<evidence type="ECO:0000256" key="5">
    <source>
        <dbReference type="ARBA" id="ARBA00023015"/>
    </source>
</evidence>
<dbReference type="InterPro" id="IPR044810">
    <property type="entry name" value="WRKY_plant"/>
</dbReference>
<feature type="compositionally biased region" description="Basic and acidic residues" evidence="10">
    <location>
        <begin position="384"/>
        <end position="403"/>
    </location>
</feature>
<feature type="compositionally biased region" description="Basic and acidic residues" evidence="10">
    <location>
        <begin position="597"/>
        <end position="606"/>
    </location>
</feature>
<evidence type="ECO:0000256" key="3">
    <source>
        <dbReference type="ARBA" id="ARBA00022737"/>
    </source>
</evidence>
<dbReference type="GO" id="GO:0003700">
    <property type="term" value="F:DNA-binding transcription factor activity"/>
    <property type="evidence" value="ECO:0000318"/>
    <property type="project" value="GO_Central"/>
</dbReference>
<dbReference type="PANTHER" id="PTHR31221:SF125">
    <property type="entry name" value="WRKY TRANSCRIPTION FACTOR 1"/>
    <property type="match status" value="1"/>
</dbReference>
<keyword evidence="2" id="KW-0479">Metal-binding</keyword>
<evidence type="ECO:0000256" key="1">
    <source>
        <dbReference type="ARBA" id="ARBA00004123"/>
    </source>
</evidence>
<dbReference type="OMA" id="ITDIHYI"/>
<dbReference type="InterPro" id="IPR036576">
    <property type="entry name" value="WRKY_dom_sf"/>
</dbReference>
<dbReference type="InterPro" id="IPR003657">
    <property type="entry name" value="WRKY_dom"/>
</dbReference>
<dbReference type="Gramene" id="PHT73241">
    <property type="protein sequence ID" value="PHT73241"/>
    <property type="gene ID" value="T459_24026"/>
</dbReference>
<gene>
    <name evidence="12" type="ORF">T459_24026</name>
</gene>
<proteinExistence type="inferred from homology"/>
<feature type="compositionally biased region" description="Basic and acidic residues" evidence="10">
    <location>
        <begin position="81"/>
        <end position="98"/>
    </location>
</feature>
<dbReference type="Proteomes" id="UP000222542">
    <property type="component" value="Unassembled WGS sequence"/>
</dbReference>
<evidence type="ECO:0000313" key="12">
    <source>
        <dbReference type="EMBL" id="PHT73241.1"/>
    </source>
</evidence>
<evidence type="ECO:0000256" key="7">
    <source>
        <dbReference type="ARBA" id="ARBA00023163"/>
    </source>
</evidence>
<feature type="domain" description="WRKY" evidence="11">
    <location>
        <begin position="248"/>
        <end position="312"/>
    </location>
</feature>
<dbReference type="Pfam" id="PF03106">
    <property type="entry name" value="WRKY"/>
    <property type="match status" value="2"/>
</dbReference>
<feature type="compositionally biased region" description="Basic and acidic residues" evidence="10">
    <location>
        <begin position="49"/>
        <end position="69"/>
    </location>
</feature>
<feature type="domain" description="WRKY" evidence="11">
    <location>
        <begin position="426"/>
        <end position="491"/>
    </location>
</feature>
<organism evidence="12 13">
    <name type="scientific">Capsicum annuum</name>
    <name type="common">Capsicum pepper</name>
    <dbReference type="NCBI Taxonomy" id="4072"/>
    <lineage>
        <taxon>Eukaryota</taxon>
        <taxon>Viridiplantae</taxon>
        <taxon>Streptophyta</taxon>
        <taxon>Embryophyta</taxon>
        <taxon>Tracheophyta</taxon>
        <taxon>Spermatophyta</taxon>
        <taxon>Magnoliopsida</taxon>
        <taxon>eudicotyledons</taxon>
        <taxon>Gunneridae</taxon>
        <taxon>Pentapetalae</taxon>
        <taxon>asterids</taxon>
        <taxon>lamiids</taxon>
        <taxon>Solanales</taxon>
        <taxon>Solanaceae</taxon>
        <taxon>Solanoideae</taxon>
        <taxon>Capsiceae</taxon>
        <taxon>Capsicum</taxon>
    </lineage>
</organism>
<keyword evidence="3" id="KW-0677">Repeat</keyword>
<feature type="compositionally biased region" description="Low complexity" evidence="10">
    <location>
        <begin position="154"/>
        <end position="164"/>
    </location>
</feature>
<name>A0A2G2YUD1_CAPAN</name>
<dbReference type="FunFam" id="2.20.25.80:FF:000006">
    <property type="entry name" value="WRKY transcription factor"/>
    <property type="match status" value="1"/>
</dbReference>
<feature type="compositionally biased region" description="Polar residues" evidence="10">
    <location>
        <begin position="186"/>
        <end position="209"/>
    </location>
</feature>
<dbReference type="PROSITE" id="PS50811">
    <property type="entry name" value="WRKY"/>
    <property type="match status" value="2"/>
</dbReference>
<feature type="compositionally biased region" description="Polar residues" evidence="10">
    <location>
        <begin position="103"/>
        <end position="112"/>
    </location>
</feature>
<feature type="region of interest" description="Disordered" evidence="10">
    <location>
        <begin position="154"/>
        <end position="209"/>
    </location>
</feature>
<feature type="region of interest" description="Disordered" evidence="10">
    <location>
        <begin position="375"/>
        <end position="419"/>
    </location>
</feature>
<keyword evidence="4" id="KW-0862">Zinc</keyword>
<keyword evidence="13" id="KW-1185">Reference proteome</keyword>
<comment type="caution">
    <text evidence="12">The sequence shown here is derived from an EMBL/GenBank/DDBJ whole genome shotgun (WGS) entry which is preliminary data.</text>
</comment>
<dbReference type="GO" id="GO:0000976">
    <property type="term" value="F:transcription cis-regulatory region binding"/>
    <property type="evidence" value="ECO:0000318"/>
    <property type="project" value="GO_Central"/>
</dbReference>
<evidence type="ECO:0000256" key="6">
    <source>
        <dbReference type="ARBA" id="ARBA00023125"/>
    </source>
</evidence>
<dbReference type="FunFam" id="2.20.25.80:FF:000003">
    <property type="entry name" value="WRKY transcription factor 57"/>
    <property type="match status" value="1"/>
</dbReference>
<keyword evidence="6" id="KW-0238">DNA-binding</keyword>
<feature type="compositionally biased region" description="Basic and acidic residues" evidence="10">
    <location>
        <begin position="512"/>
        <end position="554"/>
    </location>
</feature>
<dbReference type="Gene3D" id="2.20.25.80">
    <property type="entry name" value="WRKY domain"/>
    <property type="match status" value="2"/>
</dbReference>
<keyword evidence="8" id="KW-0539">Nucleus</keyword>
<evidence type="ECO:0000256" key="10">
    <source>
        <dbReference type="SAM" id="MobiDB-lite"/>
    </source>
</evidence>
<keyword evidence="5" id="KW-0805">Transcription regulation</keyword>
<reference evidence="12 13" key="2">
    <citation type="journal article" date="2017" name="Genome Biol.">
        <title>New reference genome sequences of hot pepper reveal the massive evolution of plant disease-resistance genes by retroduplication.</title>
        <authorList>
            <person name="Kim S."/>
            <person name="Park J."/>
            <person name="Yeom S.I."/>
            <person name="Kim Y.M."/>
            <person name="Seo E."/>
            <person name="Kim K.T."/>
            <person name="Kim M.S."/>
            <person name="Lee J.M."/>
            <person name="Cheong K."/>
            <person name="Shin H.S."/>
            <person name="Kim S.B."/>
            <person name="Han K."/>
            <person name="Lee J."/>
            <person name="Park M."/>
            <person name="Lee H.A."/>
            <person name="Lee H.Y."/>
            <person name="Lee Y."/>
            <person name="Oh S."/>
            <person name="Lee J.H."/>
            <person name="Choi E."/>
            <person name="Choi E."/>
            <person name="Lee S.E."/>
            <person name="Jeon J."/>
            <person name="Kim H."/>
            <person name="Choi G."/>
            <person name="Song H."/>
            <person name="Lee J."/>
            <person name="Lee S.C."/>
            <person name="Kwon J.K."/>
            <person name="Lee H.Y."/>
            <person name="Koo N."/>
            <person name="Hong Y."/>
            <person name="Kim R.W."/>
            <person name="Kang W.H."/>
            <person name="Huh J.H."/>
            <person name="Kang B.C."/>
            <person name="Yang T.J."/>
            <person name="Lee Y.H."/>
            <person name="Bennetzen J.L."/>
            <person name="Choi D."/>
        </authorList>
    </citation>
    <scope>NUCLEOTIDE SEQUENCE [LARGE SCALE GENOMIC DNA]</scope>
    <source>
        <strain evidence="13">cv. CM334</strain>
    </source>
</reference>
<dbReference type="GO" id="GO:0046872">
    <property type="term" value="F:metal ion binding"/>
    <property type="evidence" value="ECO:0007669"/>
    <property type="project" value="UniProtKB-KW"/>
</dbReference>
<evidence type="ECO:0000256" key="4">
    <source>
        <dbReference type="ARBA" id="ARBA00022833"/>
    </source>
</evidence>
<dbReference type="GO" id="GO:0005634">
    <property type="term" value="C:nucleus"/>
    <property type="evidence" value="ECO:0000318"/>
    <property type="project" value="GO_Central"/>
</dbReference>
<evidence type="ECO:0000256" key="9">
    <source>
        <dbReference type="ARBA" id="ARBA00061157"/>
    </source>
</evidence>
<comment type="subcellular location">
    <subcellularLocation>
        <location evidence="1">Nucleus</location>
    </subcellularLocation>
</comment>
<sequence>MILYAHTPVLYSAAKSVYNLLLLIQRLSLHRIMGTPKEETTDEVFSENLEQKPEPDPATKSELKEKRSFESTSADVVSGELQKRLSPDADKQASKNNEEESTYPPTGQEVSRISQCDKGINVSQSNQEDISLSRVLENPSENVGQLQVLKSEAGASGSSQLSSLPKDSDAKSCGSESGVKRLSGKASDSSDQMQSSNTEILLSQSDQQRVNYPIQKREKALDKLQPRRNPDTSVHGLTSDQGVTLLRVPEKPSEDGYNWRKYGQKLVRGNEYTRSYYKCTYPNCQAKKQVERSHDGHITDIHYIGKHEHPETPSGPQMLPELVLPLQMKQPEIPIISTLEAEGEKSTRPQETCEPSKPSEAPLVLDIVSACGGVKGTPLKRHKSETEVDKDDGSDSKRQKKDIVATVDTPPIKSQSEPRHIVQTVSEVDIINDGQRWRKYGQKIVKGNPNPRSYYRCSVAGCPVKKHVERASHDPKVVITTYEGQHVHNFPTPRDISQISPVPDVVTTAIRTDSRIESGHKHVVESKSESGERKHVGDSRTELGENKHIEKSKPELGGNKHVGDSKSESGESRHIGKSKIESGENKHVGGSRIESGGNKHVEESKLELGGNKHVGESIPESAENKHVGLDMAVHIGAN</sequence>
<dbReference type="STRING" id="4072.A0A2G2YUD1"/>
<evidence type="ECO:0000259" key="11">
    <source>
        <dbReference type="PROSITE" id="PS50811"/>
    </source>
</evidence>
<feature type="region of interest" description="Disordered" evidence="10">
    <location>
        <begin position="40"/>
        <end position="112"/>
    </location>
</feature>